<dbReference type="Proteomes" id="UP000575898">
    <property type="component" value="Unassembled WGS sequence"/>
</dbReference>
<organism evidence="2 3">
    <name type="scientific">Chitinivorax tropicus</name>
    <dbReference type="NCBI Taxonomy" id="714531"/>
    <lineage>
        <taxon>Bacteria</taxon>
        <taxon>Pseudomonadati</taxon>
        <taxon>Pseudomonadota</taxon>
        <taxon>Betaproteobacteria</taxon>
        <taxon>Chitinivorax</taxon>
    </lineage>
</organism>
<dbReference type="RefSeq" id="WP_184035485.1">
    <property type="nucleotide sequence ID" value="NZ_JACHHY010000004.1"/>
</dbReference>
<keyword evidence="2" id="KW-0969">Cilium</keyword>
<accession>A0A840ME05</accession>
<evidence type="ECO:0000259" key="1">
    <source>
        <dbReference type="Pfam" id="PF07238"/>
    </source>
</evidence>
<reference evidence="2 3" key="1">
    <citation type="submission" date="2020-08" db="EMBL/GenBank/DDBJ databases">
        <title>Genomic Encyclopedia of Type Strains, Phase IV (KMG-IV): sequencing the most valuable type-strain genomes for metagenomic binning, comparative biology and taxonomic classification.</title>
        <authorList>
            <person name="Goeker M."/>
        </authorList>
    </citation>
    <scope>NUCLEOTIDE SEQUENCE [LARGE SCALE GENOMIC DNA]</scope>
    <source>
        <strain evidence="2 3">DSM 27165</strain>
    </source>
</reference>
<dbReference type="SUPFAM" id="SSF141371">
    <property type="entry name" value="PilZ domain-like"/>
    <property type="match status" value="1"/>
</dbReference>
<dbReference type="InterPro" id="IPR009875">
    <property type="entry name" value="PilZ_domain"/>
</dbReference>
<proteinExistence type="predicted"/>
<dbReference type="GO" id="GO:0035438">
    <property type="term" value="F:cyclic-di-GMP binding"/>
    <property type="evidence" value="ECO:0007669"/>
    <property type="project" value="InterPro"/>
</dbReference>
<dbReference type="AlphaFoldDB" id="A0A840ME05"/>
<keyword evidence="3" id="KW-1185">Reference proteome</keyword>
<evidence type="ECO:0000313" key="3">
    <source>
        <dbReference type="Proteomes" id="UP000575898"/>
    </source>
</evidence>
<evidence type="ECO:0000313" key="2">
    <source>
        <dbReference type="EMBL" id="MBB5017524.1"/>
    </source>
</evidence>
<keyword evidence="2" id="KW-0966">Cell projection</keyword>
<comment type="caution">
    <text evidence="2">The sequence shown here is derived from an EMBL/GenBank/DDBJ whole genome shotgun (WGS) entry which is preliminary data.</text>
</comment>
<sequence length="111" mass="12347">MSEQRQHPRTQVHLRAALFQAGSREPIKGQTVEISVSGAGILTDIALRSGQQYRMILEIFNVSAGEKQYIETMIDVIHCSLVGNISQFRCGVKYVQPSADFKAKIGKLIRS</sequence>
<keyword evidence="2" id="KW-0282">Flagellum</keyword>
<name>A0A840ME05_9PROT</name>
<dbReference type="EMBL" id="JACHHY010000004">
    <property type="protein sequence ID" value="MBB5017524.1"/>
    <property type="molecule type" value="Genomic_DNA"/>
</dbReference>
<protein>
    <submittedName>
        <fullName evidence="2">C-di-GMP-binding flagellar brake protein YcgR</fullName>
    </submittedName>
</protein>
<feature type="domain" description="PilZ" evidence="1">
    <location>
        <begin position="3"/>
        <end position="109"/>
    </location>
</feature>
<dbReference type="Gene3D" id="2.40.10.220">
    <property type="entry name" value="predicted glycosyltransferase like domains"/>
    <property type="match status" value="1"/>
</dbReference>
<dbReference type="Pfam" id="PF07238">
    <property type="entry name" value="PilZ"/>
    <property type="match status" value="1"/>
</dbReference>
<gene>
    <name evidence="2" type="ORF">HNQ59_000793</name>
</gene>